<reference evidence="2" key="1">
    <citation type="submission" date="2017-09" db="EMBL/GenBank/DDBJ databases">
        <title>Depth-based differentiation of microbial function through sediment-hosted aquifers and enrichment of novel symbionts in the deep terrestrial subsurface.</title>
        <authorList>
            <person name="Probst A.J."/>
            <person name="Ladd B."/>
            <person name="Jarett J.K."/>
            <person name="Geller-Mcgrath D.E."/>
            <person name="Sieber C.M.K."/>
            <person name="Emerson J.B."/>
            <person name="Anantharaman K."/>
            <person name="Thomas B.C."/>
            <person name="Malmstrom R."/>
            <person name="Stieglmeier M."/>
            <person name="Klingl A."/>
            <person name="Woyke T."/>
            <person name="Ryan C.M."/>
            <person name="Banfield J.F."/>
        </authorList>
    </citation>
    <scope>NUCLEOTIDE SEQUENCE [LARGE SCALE GENOMIC DNA]</scope>
</reference>
<gene>
    <name evidence="1" type="ORF">COU35_00185</name>
</gene>
<sequence length="92" mass="9758">MSCFIRKHVAVKVGWGPVREARSRTGQAGVSIIWLAQGACHVRNCQKPQGAPDRMRVEGCIHARGPQAGKVGLAGDMLCHQALVVGVATDEA</sequence>
<protein>
    <submittedName>
        <fullName evidence="1">Uncharacterized protein</fullName>
    </submittedName>
</protein>
<proteinExistence type="predicted"/>
<comment type="caution">
    <text evidence="1">The sequence shown here is derived from an EMBL/GenBank/DDBJ whole genome shotgun (WGS) entry which is preliminary data.</text>
</comment>
<dbReference type="Proteomes" id="UP000230154">
    <property type="component" value="Unassembled WGS sequence"/>
</dbReference>
<name>A0A2H0TTL4_9BACT</name>
<evidence type="ECO:0000313" key="1">
    <source>
        <dbReference type="EMBL" id="PIR74876.1"/>
    </source>
</evidence>
<organism evidence="1 2">
    <name type="scientific">Candidatus Magasanikbacteria bacterium CG10_big_fil_rev_8_21_14_0_10_47_10</name>
    <dbReference type="NCBI Taxonomy" id="1974652"/>
    <lineage>
        <taxon>Bacteria</taxon>
        <taxon>Candidatus Magasanikiibacteriota</taxon>
    </lineage>
</organism>
<dbReference type="EMBL" id="PFCB01000002">
    <property type="protein sequence ID" value="PIR74876.1"/>
    <property type="molecule type" value="Genomic_DNA"/>
</dbReference>
<accession>A0A2H0TTL4</accession>
<dbReference type="AlphaFoldDB" id="A0A2H0TTL4"/>
<evidence type="ECO:0000313" key="2">
    <source>
        <dbReference type="Proteomes" id="UP000230154"/>
    </source>
</evidence>